<dbReference type="GO" id="GO:0015031">
    <property type="term" value="P:protein transport"/>
    <property type="evidence" value="ECO:0007669"/>
    <property type="project" value="UniProtKB-KW"/>
</dbReference>
<dbReference type="AlphaFoldDB" id="A0A0U9HND4"/>
<evidence type="ECO:0000256" key="10">
    <source>
        <dbReference type="SAM" id="Phobius"/>
    </source>
</evidence>
<sequence length="228" mass="25921">MAFLFEYFYLNMKTLYINKFEHFILVSMILHFVLFVAFSSFAKLNKNNEEIEIFIINDASTPYKSLQRVPVVSAKNTQIERKKSYFKSNDDIKIREEKTESILDFPSNISESTGKASSQSFVSNSSTTEKTDIIDAEFGSSRGPKFIHREIPVYPQIARRLGKEGRVVLRLTLNEKGELVNIEVIEGAPYGFTESAVEAVKKSKFSPATKDGKPVACRVVLPIRFILK</sequence>
<dbReference type="Proteomes" id="UP000054976">
    <property type="component" value="Unassembled WGS sequence"/>
</dbReference>
<evidence type="ECO:0000256" key="5">
    <source>
        <dbReference type="ARBA" id="ARBA00022519"/>
    </source>
</evidence>
<dbReference type="PANTHER" id="PTHR33446:SF14">
    <property type="entry name" value="PROTEIN TONB"/>
    <property type="match status" value="1"/>
</dbReference>
<keyword evidence="6 10" id="KW-0812">Transmembrane</keyword>
<organism evidence="12 13">
    <name type="scientific">Thermodesulfovibrio aggregans</name>
    <dbReference type="NCBI Taxonomy" id="86166"/>
    <lineage>
        <taxon>Bacteria</taxon>
        <taxon>Pseudomonadati</taxon>
        <taxon>Nitrospirota</taxon>
        <taxon>Thermodesulfovibrionia</taxon>
        <taxon>Thermodesulfovibrionales</taxon>
        <taxon>Thermodesulfovibrionaceae</taxon>
        <taxon>Thermodesulfovibrio</taxon>
    </lineage>
</organism>
<evidence type="ECO:0000256" key="9">
    <source>
        <dbReference type="ARBA" id="ARBA00023136"/>
    </source>
</evidence>
<dbReference type="InterPro" id="IPR037682">
    <property type="entry name" value="TonB_C"/>
</dbReference>
<proteinExistence type="inferred from homology"/>
<dbReference type="GO" id="GO:0005886">
    <property type="term" value="C:plasma membrane"/>
    <property type="evidence" value="ECO:0007669"/>
    <property type="project" value="UniProtKB-SubCell"/>
</dbReference>
<comment type="subcellular location">
    <subcellularLocation>
        <location evidence="1">Cell inner membrane</location>
        <topology evidence="1">Single-pass membrane protein</topology>
        <orientation evidence="1">Periplasmic side</orientation>
    </subcellularLocation>
</comment>
<dbReference type="NCBIfam" id="TIGR01352">
    <property type="entry name" value="tonB_Cterm"/>
    <property type="match status" value="1"/>
</dbReference>
<evidence type="ECO:0000256" key="1">
    <source>
        <dbReference type="ARBA" id="ARBA00004383"/>
    </source>
</evidence>
<dbReference type="STRING" id="86166.TAGGR_1744"/>
<evidence type="ECO:0000313" key="13">
    <source>
        <dbReference type="Proteomes" id="UP000054976"/>
    </source>
</evidence>
<evidence type="ECO:0000313" key="12">
    <source>
        <dbReference type="EMBL" id="GAQ94560.1"/>
    </source>
</evidence>
<dbReference type="PROSITE" id="PS52015">
    <property type="entry name" value="TONB_CTD"/>
    <property type="match status" value="1"/>
</dbReference>
<dbReference type="GO" id="GO:0055085">
    <property type="term" value="P:transmembrane transport"/>
    <property type="evidence" value="ECO:0007669"/>
    <property type="project" value="InterPro"/>
</dbReference>
<evidence type="ECO:0000256" key="6">
    <source>
        <dbReference type="ARBA" id="ARBA00022692"/>
    </source>
</evidence>
<comment type="similarity">
    <text evidence="2">Belongs to the TonB family.</text>
</comment>
<feature type="domain" description="TonB C-terminal" evidence="11">
    <location>
        <begin position="139"/>
        <end position="228"/>
    </location>
</feature>
<evidence type="ECO:0000256" key="3">
    <source>
        <dbReference type="ARBA" id="ARBA00022448"/>
    </source>
</evidence>
<keyword evidence="4" id="KW-1003">Cell membrane</keyword>
<keyword evidence="9 10" id="KW-0472">Membrane</keyword>
<evidence type="ECO:0000259" key="11">
    <source>
        <dbReference type="PROSITE" id="PS52015"/>
    </source>
</evidence>
<keyword evidence="13" id="KW-1185">Reference proteome</keyword>
<dbReference type="PANTHER" id="PTHR33446">
    <property type="entry name" value="PROTEIN TONB-RELATED"/>
    <property type="match status" value="1"/>
</dbReference>
<evidence type="ECO:0000256" key="8">
    <source>
        <dbReference type="ARBA" id="ARBA00022989"/>
    </source>
</evidence>
<evidence type="ECO:0000256" key="7">
    <source>
        <dbReference type="ARBA" id="ARBA00022927"/>
    </source>
</evidence>
<dbReference type="EMBL" id="BCNO01000001">
    <property type="protein sequence ID" value="GAQ94560.1"/>
    <property type="molecule type" value="Genomic_DNA"/>
</dbReference>
<dbReference type="InterPro" id="IPR051045">
    <property type="entry name" value="TonB-dependent_transducer"/>
</dbReference>
<dbReference type="SUPFAM" id="SSF74653">
    <property type="entry name" value="TolA/TonB C-terminal domain"/>
    <property type="match status" value="1"/>
</dbReference>
<accession>A0A0U9HND4</accession>
<reference evidence="13" key="1">
    <citation type="submission" date="2016-01" db="EMBL/GenBank/DDBJ databases">
        <title>Draft genome sequence of Thermodesulfovibrio aggregans strain TGE-P1.</title>
        <authorList>
            <person name="Sekiguchi Y."/>
            <person name="Ohashi A."/>
            <person name="Matsuura N."/>
            <person name="Tourlousse M.D."/>
        </authorList>
    </citation>
    <scope>NUCLEOTIDE SEQUENCE [LARGE SCALE GENOMIC DNA]</scope>
    <source>
        <strain evidence="13">TGE-P1</strain>
    </source>
</reference>
<evidence type="ECO:0000256" key="4">
    <source>
        <dbReference type="ARBA" id="ARBA00022475"/>
    </source>
</evidence>
<evidence type="ECO:0000256" key="2">
    <source>
        <dbReference type="ARBA" id="ARBA00006555"/>
    </source>
</evidence>
<dbReference type="Gene3D" id="3.30.1150.10">
    <property type="match status" value="1"/>
</dbReference>
<feature type="transmembrane region" description="Helical" evidence="10">
    <location>
        <begin position="20"/>
        <end position="38"/>
    </location>
</feature>
<name>A0A0U9HND4_9BACT</name>
<gene>
    <name evidence="12" type="ORF">TAGGR_1744</name>
</gene>
<keyword evidence="7" id="KW-0653">Protein transport</keyword>
<dbReference type="Pfam" id="PF03544">
    <property type="entry name" value="TonB_C"/>
    <property type="match status" value="1"/>
</dbReference>
<dbReference type="InterPro" id="IPR006260">
    <property type="entry name" value="TonB/TolA_C"/>
</dbReference>
<protein>
    <submittedName>
        <fullName evidence="12">Protein TonB</fullName>
    </submittedName>
</protein>
<comment type="caution">
    <text evidence="12">The sequence shown here is derived from an EMBL/GenBank/DDBJ whole genome shotgun (WGS) entry which is preliminary data.</text>
</comment>
<keyword evidence="5" id="KW-0997">Cell inner membrane</keyword>
<keyword evidence="8 10" id="KW-1133">Transmembrane helix</keyword>
<keyword evidence="3" id="KW-0813">Transport</keyword>